<evidence type="ECO:0000313" key="6">
    <source>
        <dbReference type="Proteomes" id="UP001151752"/>
    </source>
</evidence>
<evidence type="ECO:0000256" key="1">
    <source>
        <dbReference type="ARBA" id="ARBA00022741"/>
    </source>
</evidence>
<protein>
    <submittedName>
        <fullName evidence="5">CELL DIVISION PROTEIN FTSZ-RELATED</fullName>
    </submittedName>
</protein>
<sequence>MLRSDANDTYSSLIKETSGGNVTESSGDSSFTSNYNEAKIKAMKMSPVLPENRLQVGKELTRGLGAGGNPDVGMNAANESKAAIEEALYGADMVFITVCLCSFSYMLLASKKLKRMQIDPEI</sequence>
<dbReference type="PANTHER" id="PTHR30314:SF3">
    <property type="entry name" value="MITOCHONDRIAL DIVISION PROTEIN FSZA"/>
    <property type="match status" value="1"/>
</dbReference>
<keyword evidence="2" id="KW-0342">GTP-binding</keyword>
<keyword evidence="3" id="KW-1133">Transmembrane helix</keyword>
<gene>
    <name evidence="5" type="ORF">OIU74_009705</name>
</gene>
<keyword evidence="1" id="KW-0547">Nucleotide-binding</keyword>
<name>A0A9Q0TSW3_9ROSI</name>
<dbReference type="InterPro" id="IPR045061">
    <property type="entry name" value="FtsZ/CetZ"/>
</dbReference>
<keyword evidence="3" id="KW-0812">Transmembrane</keyword>
<organism evidence="5 6">
    <name type="scientific">Salix koriyanagi</name>
    <dbReference type="NCBI Taxonomy" id="2511006"/>
    <lineage>
        <taxon>Eukaryota</taxon>
        <taxon>Viridiplantae</taxon>
        <taxon>Streptophyta</taxon>
        <taxon>Embryophyta</taxon>
        <taxon>Tracheophyta</taxon>
        <taxon>Spermatophyta</taxon>
        <taxon>Magnoliopsida</taxon>
        <taxon>eudicotyledons</taxon>
        <taxon>Gunneridae</taxon>
        <taxon>Pentapetalae</taxon>
        <taxon>rosids</taxon>
        <taxon>fabids</taxon>
        <taxon>Malpighiales</taxon>
        <taxon>Salicaceae</taxon>
        <taxon>Saliceae</taxon>
        <taxon>Salix</taxon>
    </lineage>
</organism>
<feature type="domain" description="Tubulin/FtsZ GTPase" evidence="4">
    <location>
        <begin position="32"/>
        <end position="99"/>
    </location>
</feature>
<dbReference type="Proteomes" id="UP001151752">
    <property type="component" value="Chromosome 9"/>
</dbReference>
<keyword evidence="3" id="KW-0472">Membrane</keyword>
<comment type="caution">
    <text evidence="5">The sequence shown here is derived from an EMBL/GenBank/DDBJ whole genome shotgun (WGS) entry which is preliminary data.</text>
</comment>
<dbReference type="GO" id="GO:0005525">
    <property type="term" value="F:GTP binding"/>
    <property type="evidence" value="ECO:0007669"/>
    <property type="project" value="UniProtKB-KW"/>
</dbReference>
<dbReference type="Gene3D" id="3.40.50.1440">
    <property type="entry name" value="Tubulin/FtsZ, GTPase domain"/>
    <property type="match status" value="1"/>
</dbReference>
<dbReference type="PANTHER" id="PTHR30314">
    <property type="entry name" value="CELL DIVISION PROTEIN FTSZ-RELATED"/>
    <property type="match status" value="1"/>
</dbReference>
<dbReference type="GO" id="GO:0009507">
    <property type="term" value="C:chloroplast"/>
    <property type="evidence" value="ECO:0007669"/>
    <property type="project" value="TreeGrafter"/>
</dbReference>
<reference evidence="5" key="2">
    <citation type="journal article" date="2023" name="Int. J. Mol. Sci.">
        <title>De Novo Assembly and Annotation of 11 Diverse Shrub Willow (Salix) Genomes Reveals Novel Gene Organization in Sex-Linked Regions.</title>
        <authorList>
            <person name="Hyden B."/>
            <person name="Feng K."/>
            <person name="Yates T.B."/>
            <person name="Jawdy S."/>
            <person name="Cereghino C."/>
            <person name="Smart L.B."/>
            <person name="Muchero W."/>
        </authorList>
    </citation>
    <scope>NUCLEOTIDE SEQUENCE</scope>
    <source>
        <tissue evidence="5">Shoot tip</tissue>
    </source>
</reference>
<evidence type="ECO:0000256" key="2">
    <source>
        <dbReference type="ARBA" id="ARBA00023134"/>
    </source>
</evidence>
<evidence type="ECO:0000259" key="4">
    <source>
        <dbReference type="Pfam" id="PF00091"/>
    </source>
</evidence>
<dbReference type="InterPro" id="IPR003008">
    <property type="entry name" value="Tubulin_FtsZ_GTPase"/>
</dbReference>
<keyword evidence="5" id="KW-0132">Cell division</keyword>
<feature type="transmembrane region" description="Helical" evidence="3">
    <location>
        <begin position="87"/>
        <end position="108"/>
    </location>
</feature>
<dbReference type="GO" id="GO:0051301">
    <property type="term" value="P:cell division"/>
    <property type="evidence" value="ECO:0007669"/>
    <property type="project" value="UniProtKB-KW"/>
</dbReference>
<evidence type="ECO:0000313" key="5">
    <source>
        <dbReference type="EMBL" id="KAJ6717235.1"/>
    </source>
</evidence>
<proteinExistence type="predicted"/>
<dbReference type="Pfam" id="PF00091">
    <property type="entry name" value="Tubulin"/>
    <property type="match status" value="1"/>
</dbReference>
<dbReference type="SUPFAM" id="SSF52490">
    <property type="entry name" value="Tubulin nucleotide-binding domain-like"/>
    <property type="match status" value="1"/>
</dbReference>
<keyword evidence="5" id="KW-0131">Cell cycle</keyword>
<accession>A0A9Q0TSW3</accession>
<dbReference type="GO" id="GO:0003924">
    <property type="term" value="F:GTPase activity"/>
    <property type="evidence" value="ECO:0007669"/>
    <property type="project" value="InterPro"/>
</dbReference>
<reference evidence="5" key="1">
    <citation type="submission" date="2022-11" db="EMBL/GenBank/DDBJ databases">
        <authorList>
            <person name="Hyden B.L."/>
            <person name="Feng K."/>
            <person name="Yates T."/>
            <person name="Jawdy S."/>
            <person name="Smart L.B."/>
            <person name="Muchero W."/>
        </authorList>
    </citation>
    <scope>NUCLEOTIDE SEQUENCE</scope>
    <source>
        <tissue evidence="5">Shoot tip</tissue>
    </source>
</reference>
<dbReference type="EMBL" id="JAPFFM010000014">
    <property type="protein sequence ID" value="KAJ6717235.1"/>
    <property type="molecule type" value="Genomic_DNA"/>
</dbReference>
<dbReference type="AlphaFoldDB" id="A0A9Q0TSW3"/>
<dbReference type="GO" id="GO:0010020">
    <property type="term" value="P:chloroplast fission"/>
    <property type="evidence" value="ECO:0007669"/>
    <property type="project" value="TreeGrafter"/>
</dbReference>
<evidence type="ECO:0000256" key="3">
    <source>
        <dbReference type="SAM" id="Phobius"/>
    </source>
</evidence>
<keyword evidence="6" id="KW-1185">Reference proteome</keyword>
<dbReference type="InterPro" id="IPR036525">
    <property type="entry name" value="Tubulin/FtsZ_GTPase_sf"/>
</dbReference>